<comment type="caution">
    <text evidence="2">The sequence shown here is derived from an EMBL/GenBank/DDBJ whole genome shotgun (WGS) entry which is preliminary data.</text>
</comment>
<dbReference type="Proteomes" id="UP001153076">
    <property type="component" value="Unassembled WGS sequence"/>
</dbReference>
<gene>
    <name evidence="2" type="ORF">Cgig2_030907</name>
</gene>
<feature type="compositionally biased region" description="Basic and acidic residues" evidence="1">
    <location>
        <begin position="8"/>
        <end position="18"/>
    </location>
</feature>
<sequence length="195" mass="21651">MQTLAKHTKSDRTEDRTRPAWTGPRLFGPIIGPFLSRFRSSVRSSPGPGGLARGPDRSVLGARWPAAAAVRRFPSRLLLPCLLAALLDRLLLAFFSLSRAHLLSSAALLLLNPDLLSVFVQLVEVSFSFMLGFVDCVRVDCEFVNCDIVLEIWSSMAIWLPDYELPICQSGLHKRPGLNTVMYGPPGYVERRKSI</sequence>
<accession>A0A9Q1KI87</accession>
<keyword evidence="3" id="KW-1185">Reference proteome</keyword>
<reference evidence="2" key="1">
    <citation type="submission" date="2022-04" db="EMBL/GenBank/DDBJ databases">
        <title>Carnegiea gigantea Genome sequencing and assembly v2.</title>
        <authorList>
            <person name="Copetti D."/>
            <person name="Sanderson M.J."/>
            <person name="Burquez A."/>
            <person name="Wojciechowski M.F."/>
        </authorList>
    </citation>
    <scope>NUCLEOTIDE SEQUENCE</scope>
    <source>
        <strain evidence="2">SGP5-SGP5p</strain>
        <tissue evidence="2">Aerial part</tissue>
    </source>
</reference>
<organism evidence="2 3">
    <name type="scientific">Carnegiea gigantea</name>
    <dbReference type="NCBI Taxonomy" id="171969"/>
    <lineage>
        <taxon>Eukaryota</taxon>
        <taxon>Viridiplantae</taxon>
        <taxon>Streptophyta</taxon>
        <taxon>Embryophyta</taxon>
        <taxon>Tracheophyta</taxon>
        <taxon>Spermatophyta</taxon>
        <taxon>Magnoliopsida</taxon>
        <taxon>eudicotyledons</taxon>
        <taxon>Gunneridae</taxon>
        <taxon>Pentapetalae</taxon>
        <taxon>Caryophyllales</taxon>
        <taxon>Cactineae</taxon>
        <taxon>Cactaceae</taxon>
        <taxon>Cactoideae</taxon>
        <taxon>Echinocereeae</taxon>
        <taxon>Carnegiea</taxon>
    </lineage>
</organism>
<proteinExistence type="predicted"/>
<evidence type="ECO:0000313" key="3">
    <source>
        <dbReference type="Proteomes" id="UP001153076"/>
    </source>
</evidence>
<dbReference type="AlphaFoldDB" id="A0A9Q1KI87"/>
<dbReference type="EMBL" id="JAKOGI010000108">
    <property type="protein sequence ID" value="KAJ8444050.1"/>
    <property type="molecule type" value="Genomic_DNA"/>
</dbReference>
<feature type="region of interest" description="Disordered" evidence="1">
    <location>
        <begin position="1"/>
        <end position="23"/>
    </location>
</feature>
<protein>
    <submittedName>
        <fullName evidence="2">Uncharacterized protein</fullName>
    </submittedName>
</protein>
<evidence type="ECO:0000256" key="1">
    <source>
        <dbReference type="SAM" id="MobiDB-lite"/>
    </source>
</evidence>
<name>A0A9Q1KI87_9CARY</name>
<evidence type="ECO:0000313" key="2">
    <source>
        <dbReference type="EMBL" id="KAJ8444050.1"/>
    </source>
</evidence>